<comment type="caution">
    <text evidence="1">The sequence shown here is derived from an EMBL/GenBank/DDBJ whole genome shotgun (WGS) entry which is preliminary data.</text>
</comment>
<dbReference type="Proteomes" id="UP000004095">
    <property type="component" value="Unassembled WGS sequence"/>
</dbReference>
<dbReference type="AlphaFoldDB" id="A1ZS97"/>
<evidence type="ECO:0000313" key="1">
    <source>
        <dbReference type="EMBL" id="EAY26820.1"/>
    </source>
</evidence>
<proteinExistence type="predicted"/>
<dbReference type="EMBL" id="AAWS01000030">
    <property type="protein sequence ID" value="EAY26820.1"/>
    <property type="molecule type" value="Genomic_DNA"/>
</dbReference>
<evidence type="ECO:0000313" key="2">
    <source>
        <dbReference type="Proteomes" id="UP000004095"/>
    </source>
</evidence>
<gene>
    <name evidence="1" type="ORF">M23134_00786</name>
</gene>
<protein>
    <submittedName>
        <fullName evidence="1">Uncharacterized protein</fullName>
    </submittedName>
</protein>
<sequence length="48" mass="5759">MLLINEKYCLCFEIVSFWDFFSKNGMDLIVRGGNRKENKLRIMETNQL</sequence>
<keyword evidence="2" id="KW-1185">Reference proteome</keyword>
<name>A1ZS97_MICM2</name>
<reference evidence="1 2" key="1">
    <citation type="submission" date="2007-01" db="EMBL/GenBank/DDBJ databases">
        <authorList>
            <person name="Haygood M."/>
            <person name="Podell S."/>
            <person name="Anderson C."/>
            <person name="Hopkinson B."/>
            <person name="Roe K."/>
            <person name="Barbeau K."/>
            <person name="Gaasterland T."/>
            <person name="Ferriera S."/>
            <person name="Johnson J."/>
            <person name="Kravitz S."/>
            <person name="Beeson K."/>
            <person name="Sutton G."/>
            <person name="Rogers Y.-H."/>
            <person name="Friedman R."/>
            <person name="Frazier M."/>
            <person name="Venter J.C."/>
        </authorList>
    </citation>
    <scope>NUCLEOTIDE SEQUENCE [LARGE SCALE GENOMIC DNA]</scope>
    <source>
        <strain evidence="1 2">ATCC 23134</strain>
    </source>
</reference>
<organism evidence="1 2">
    <name type="scientific">Microscilla marina ATCC 23134</name>
    <dbReference type="NCBI Taxonomy" id="313606"/>
    <lineage>
        <taxon>Bacteria</taxon>
        <taxon>Pseudomonadati</taxon>
        <taxon>Bacteroidota</taxon>
        <taxon>Cytophagia</taxon>
        <taxon>Cytophagales</taxon>
        <taxon>Microscillaceae</taxon>
        <taxon>Microscilla</taxon>
    </lineage>
</organism>
<accession>A1ZS97</accession>